<organism evidence="1 2">
    <name type="scientific">Trichoderma simmonsii</name>
    <dbReference type="NCBI Taxonomy" id="1491479"/>
    <lineage>
        <taxon>Eukaryota</taxon>
        <taxon>Fungi</taxon>
        <taxon>Dikarya</taxon>
        <taxon>Ascomycota</taxon>
        <taxon>Pezizomycotina</taxon>
        <taxon>Sordariomycetes</taxon>
        <taxon>Hypocreomycetidae</taxon>
        <taxon>Hypocreales</taxon>
        <taxon>Hypocreaceae</taxon>
        <taxon>Trichoderma</taxon>
    </lineage>
</organism>
<sequence length="131" mass="15191">MADINRQPIPETELQARHETLVSHLNTDDIIGVRFQRDSVFQFIGTIAFTVYKDGGWSWIENPPMSRHIEYEDVFVPYVSVYDFHGKNLGDFFPTESYTLPERKVLDVELSDNEITFTVRDGTESVTFKKP</sequence>
<proteinExistence type="predicted"/>
<dbReference type="EMBL" id="CP075865">
    <property type="protein sequence ID" value="QYS96839.1"/>
    <property type="molecule type" value="Genomic_DNA"/>
</dbReference>
<evidence type="ECO:0000313" key="2">
    <source>
        <dbReference type="Proteomes" id="UP000826661"/>
    </source>
</evidence>
<gene>
    <name evidence="1" type="ORF">H0G86_004075</name>
</gene>
<evidence type="ECO:0000313" key="1">
    <source>
        <dbReference type="EMBL" id="QYS96839.1"/>
    </source>
</evidence>
<reference evidence="1 2" key="1">
    <citation type="journal article" date="2021" name="BMC Genomics">
        <title>Telomere-to-telomere genome assembly of asparaginase-producing Trichoderma simmonsii.</title>
        <authorList>
            <person name="Chung D."/>
            <person name="Kwon Y.M."/>
            <person name="Yang Y."/>
        </authorList>
    </citation>
    <scope>NUCLEOTIDE SEQUENCE [LARGE SCALE GENOMIC DNA]</scope>
    <source>
        <strain evidence="1 2">GH-Sj1</strain>
    </source>
</reference>
<keyword evidence="2" id="KW-1185">Reference proteome</keyword>
<accession>A0A8G0PF16</accession>
<dbReference type="Proteomes" id="UP000826661">
    <property type="component" value="Chromosome II"/>
</dbReference>
<protein>
    <submittedName>
        <fullName evidence="1">Uncharacterized protein</fullName>
    </submittedName>
</protein>
<dbReference type="AlphaFoldDB" id="A0A8G0PF16"/>
<name>A0A8G0PF16_9HYPO</name>